<evidence type="ECO:0000313" key="8">
    <source>
        <dbReference type="EMBL" id="GAF98660.1"/>
    </source>
</evidence>
<accession>X0VDM4</accession>
<protein>
    <recommendedName>
        <fullName evidence="7">Histidine kinase domain-containing protein</fullName>
    </recommendedName>
</protein>
<dbReference type="PANTHER" id="PTHR43065">
    <property type="entry name" value="SENSOR HISTIDINE KINASE"/>
    <property type="match status" value="1"/>
</dbReference>
<evidence type="ECO:0000256" key="5">
    <source>
        <dbReference type="ARBA" id="ARBA00022840"/>
    </source>
</evidence>
<feature type="non-terminal residue" evidence="8">
    <location>
        <position position="1"/>
    </location>
</feature>
<dbReference type="InterPro" id="IPR036890">
    <property type="entry name" value="HATPase_C_sf"/>
</dbReference>
<evidence type="ECO:0000256" key="1">
    <source>
        <dbReference type="ARBA" id="ARBA00022553"/>
    </source>
</evidence>
<dbReference type="SUPFAM" id="SSF55874">
    <property type="entry name" value="ATPase domain of HSP90 chaperone/DNA topoisomerase II/histidine kinase"/>
    <property type="match status" value="1"/>
</dbReference>
<dbReference type="PANTHER" id="PTHR43065:SF10">
    <property type="entry name" value="PEROXIDE STRESS-ACTIVATED HISTIDINE KINASE MAK3"/>
    <property type="match status" value="1"/>
</dbReference>
<dbReference type="CDD" id="cd00075">
    <property type="entry name" value="HATPase"/>
    <property type="match status" value="1"/>
</dbReference>
<organism evidence="8">
    <name type="scientific">marine sediment metagenome</name>
    <dbReference type="NCBI Taxonomy" id="412755"/>
    <lineage>
        <taxon>unclassified sequences</taxon>
        <taxon>metagenomes</taxon>
        <taxon>ecological metagenomes</taxon>
    </lineage>
</organism>
<keyword evidence="2" id="KW-0808">Transferase</keyword>
<dbReference type="SMART" id="SM00387">
    <property type="entry name" value="HATPase_c"/>
    <property type="match status" value="1"/>
</dbReference>
<evidence type="ECO:0000256" key="3">
    <source>
        <dbReference type="ARBA" id="ARBA00022741"/>
    </source>
</evidence>
<comment type="caution">
    <text evidence="8">The sequence shown here is derived from an EMBL/GenBank/DDBJ whole genome shotgun (WGS) entry which is preliminary data.</text>
</comment>
<dbReference type="CDD" id="cd00082">
    <property type="entry name" value="HisKA"/>
    <property type="match status" value="1"/>
</dbReference>
<sequence length="203" mass="22804">ILAVSEALGQNFKDNPEYAEYLRQIRTQVDRLSHLMQDLLDLGSPLQLSRTDTQSINEICRASINLWRQLPQEYTNKIEIISPSEGSDLIIACDGPRLQQVFINLIENAAQHSPEGSKILLEIPEPDEDSIHVRVIDEGSGISPENIERIFEPFFTTRKRGTGLGLNIVRHIVDIHGGNVTIWNNDPSPGCTVEVSLPRREES</sequence>
<dbReference type="EMBL" id="BARS01014993">
    <property type="protein sequence ID" value="GAF98660.1"/>
    <property type="molecule type" value="Genomic_DNA"/>
</dbReference>
<gene>
    <name evidence="8" type="ORF">S01H1_24893</name>
</gene>
<dbReference type="GO" id="GO:0005524">
    <property type="term" value="F:ATP binding"/>
    <property type="evidence" value="ECO:0007669"/>
    <property type="project" value="UniProtKB-KW"/>
</dbReference>
<evidence type="ECO:0000256" key="2">
    <source>
        <dbReference type="ARBA" id="ARBA00022679"/>
    </source>
</evidence>
<keyword evidence="1" id="KW-0597">Phosphoprotein</keyword>
<evidence type="ECO:0000256" key="6">
    <source>
        <dbReference type="ARBA" id="ARBA00023012"/>
    </source>
</evidence>
<proteinExistence type="predicted"/>
<name>X0VDM4_9ZZZZ</name>
<dbReference type="GO" id="GO:0000155">
    <property type="term" value="F:phosphorelay sensor kinase activity"/>
    <property type="evidence" value="ECO:0007669"/>
    <property type="project" value="InterPro"/>
</dbReference>
<keyword evidence="5" id="KW-0067">ATP-binding</keyword>
<dbReference type="PRINTS" id="PR00344">
    <property type="entry name" value="BCTRLSENSOR"/>
</dbReference>
<evidence type="ECO:0000259" key="7">
    <source>
        <dbReference type="PROSITE" id="PS50109"/>
    </source>
</evidence>
<keyword evidence="6" id="KW-0902">Two-component regulatory system</keyword>
<dbReference type="InterPro" id="IPR004358">
    <property type="entry name" value="Sig_transdc_His_kin-like_C"/>
</dbReference>
<dbReference type="Pfam" id="PF02518">
    <property type="entry name" value="HATPase_c"/>
    <property type="match status" value="1"/>
</dbReference>
<keyword evidence="3" id="KW-0547">Nucleotide-binding</keyword>
<keyword evidence="4" id="KW-0418">Kinase</keyword>
<evidence type="ECO:0000256" key="4">
    <source>
        <dbReference type="ARBA" id="ARBA00022777"/>
    </source>
</evidence>
<feature type="domain" description="Histidine kinase" evidence="7">
    <location>
        <begin position="1"/>
        <end position="201"/>
    </location>
</feature>
<dbReference type="InterPro" id="IPR003661">
    <property type="entry name" value="HisK_dim/P_dom"/>
</dbReference>
<reference evidence="8" key="1">
    <citation type="journal article" date="2014" name="Front. Microbiol.">
        <title>High frequency of phylogenetically diverse reductive dehalogenase-homologous genes in deep subseafloor sedimentary metagenomes.</title>
        <authorList>
            <person name="Kawai M."/>
            <person name="Futagami T."/>
            <person name="Toyoda A."/>
            <person name="Takaki Y."/>
            <person name="Nishi S."/>
            <person name="Hori S."/>
            <person name="Arai W."/>
            <person name="Tsubouchi T."/>
            <person name="Morono Y."/>
            <person name="Uchiyama I."/>
            <person name="Ito T."/>
            <person name="Fujiyama A."/>
            <person name="Inagaki F."/>
            <person name="Takami H."/>
        </authorList>
    </citation>
    <scope>NUCLEOTIDE SEQUENCE</scope>
    <source>
        <strain evidence="8">Expedition CK06-06</strain>
    </source>
</reference>
<dbReference type="AlphaFoldDB" id="X0VDM4"/>
<dbReference type="PROSITE" id="PS50109">
    <property type="entry name" value="HIS_KIN"/>
    <property type="match status" value="1"/>
</dbReference>
<dbReference type="InterPro" id="IPR003594">
    <property type="entry name" value="HATPase_dom"/>
</dbReference>
<dbReference type="Gene3D" id="3.30.565.10">
    <property type="entry name" value="Histidine kinase-like ATPase, C-terminal domain"/>
    <property type="match status" value="1"/>
</dbReference>
<dbReference type="InterPro" id="IPR005467">
    <property type="entry name" value="His_kinase_dom"/>
</dbReference>